<evidence type="ECO:0000259" key="2">
    <source>
        <dbReference type="Pfam" id="PF00646"/>
    </source>
</evidence>
<dbReference type="PANTHER" id="PTHR44586:SF25">
    <property type="entry name" value="(WILD MALAYSIAN BANANA) HYPOTHETICAL PROTEIN"/>
    <property type="match status" value="1"/>
</dbReference>
<dbReference type="AlphaFoldDB" id="A0A833R2D1"/>
<dbReference type="Pfam" id="PF00646">
    <property type="entry name" value="F-box"/>
    <property type="match status" value="1"/>
</dbReference>
<dbReference type="InterPro" id="IPR005174">
    <property type="entry name" value="KIB1-4_b-propeller"/>
</dbReference>
<evidence type="ECO:0000313" key="5">
    <source>
        <dbReference type="Proteomes" id="UP000623129"/>
    </source>
</evidence>
<accession>A0A833R2D1</accession>
<evidence type="ECO:0000313" key="4">
    <source>
        <dbReference type="EMBL" id="KAF3328731.1"/>
    </source>
</evidence>
<dbReference type="PANTHER" id="PTHR44586">
    <property type="entry name" value="F-BOX DOMAIN CONTAINING PROTEIN, EXPRESSED"/>
    <property type="match status" value="1"/>
</dbReference>
<dbReference type="InterPro" id="IPR001810">
    <property type="entry name" value="F-box_dom"/>
</dbReference>
<gene>
    <name evidence="4" type="ORF">FCM35_KLT05809</name>
</gene>
<dbReference type="EMBL" id="SWLB01000015">
    <property type="protein sequence ID" value="KAF3328731.1"/>
    <property type="molecule type" value="Genomic_DNA"/>
</dbReference>
<protein>
    <submittedName>
        <fullName evidence="4">F-box protein</fullName>
    </submittedName>
</protein>
<reference evidence="4" key="1">
    <citation type="submission" date="2020-01" db="EMBL/GenBank/DDBJ databases">
        <title>Genome sequence of Kobresia littledalei, the first chromosome-level genome in the family Cyperaceae.</title>
        <authorList>
            <person name="Qu G."/>
        </authorList>
    </citation>
    <scope>NUCLEOTIDE SEQUENCE</scope>
    <source>
        <strain evidence="4">C.B.Clarke</strain>
        <tissue evidence="4">Leaf</tissue>
    </source>
</reference>
<name>A0A833R2D1_9POAL</name>
<proteinExistence type="predicted"/>
<evidence type="ECO:0000256" key="1">
    <source>
        <dbReference type="SAM" id="MobiDB-lite"/>
    </source>
</evidence>
<dbReference type="Proteomes" id="UP000623129">
    <property type="component" value="Unassembled WGS sequence"/>
</dbReference>
<sequence>MAHSTSPTSGSIVHLEGHPRCSTGTDISPGYTLRGFKALKDVSGYSTSSRQLTSGKTNRGMESTLIPDWSELNSDILEYLSSFLSLSDYSRFGAVCRNWFSVAKQKRHPPRQLPWLVMGEDDATHKRKFYSIDEKKHYLIDIPELRGQRLCGSSYGWLFTLDIELNFRLLNPFTKNATTCLLFLPMIDIST</sequence>
<dbReference type="InterPro" id="IPR036047">
    <property type="entry name" value="F-box-like_dom_sf"/>
</dbReference>
<keyword evidence="5" id="KW-1185">Reference proteome</keyword>
<feature type="domain" description="KIB1-4 beta-propeller" evidence="3">
    <location>
        <begin position="129"/>
        <end position="185"/>
    </location>
</feature>
<dbReference type="Gene3D" id="1.20.1280.50">
    <property type="match status" value="1"/>
</dbReference>
<comment type="caution">
    <text evidence="4">The sequence shown here is derived from an EMBL/GenBank/DDBJ whole genome shotgun (WGS) entry which is preliminary data.</text>
</comment>
<dbReference type="Pfam" id="PF03478">
    <property type="entry name" value="Beta-prop_KIB1-4"/>
    <property type="match status" value="1"/>
</dbReference>
<dbReference type="SUPFAM" id="SSF81383">
    <property type="entry name" value="F-box domain"/>
    <property type="match status" value="1"/>
</dbReference>
<feature type="region of interest" description="Disordered" evidence="1">
    <location>
        <begin position="1"/>
        <end position="21"/>
    </location>
</feature>
<feature type="domain" description="F-box" evidence="2">
    <location>
        <begin position="69"/>
        <end position="106"/>
    </location>
</feature>
<feature type="compositionally biased region" description="Polar residues" evidence="1">
    <location>
        <begin position="1"/>
        <end position="11"/>
    </location>
</feature>
<organism evidence="4 5">
    <name type="scientific">Carex littledalei</name>
    <dbReference type="NCBI Taxonomy" id="544730"/>
    <lineage>
        <taxon>Eukaryota</taxon>
        <taxon>Viridiplantae</taxon>
        <taxon>Streptophyta</taxon>
        <taxon>Embryophyta</taxon>
        <taxon>Tracheophyta</taxon>
        <taxon>Spermatophyta</taxon>
        <taxon>Magnoliopsida</taxon>
        <taxon>Liliopsida</taxon>
        <taxon>Poales</taxon>
        <taxon>Cyperaceae</taxon>
        <taxon>Cyperoideae</taxon>
        <taxon>Cariceae</taxon>
        <taxon>Carex</taxon>
        <taxon>Carex subgen. Euthyceras</taxon>
    </lineage>
</organism>
<evidence type="ECO:0000259" key="3">
    <source>
        <dbReference type="Pfam" id="PF03478"/>
    </source>
</evidence>
<dbReference type="OrthoDB" id="681848at2759"/>